<dbReference type="EMBL" id="CP099397">
    <property type="protein sequence ID" value="USR37681.1"/>
    <property type="molecule type" value="Genomic_DNA"/>
</dbReference>
<dbReference type="NCBIfam" id="NF009732">
    <property type="entry name" value="PRK13255.1"/>
    <property type="match status" value="1"/>
</dbReference>
<evidence type="ECO:0000256" key="8">
    <source>
        <dbReference type="ARBA" id="ARBA00022691"/>
    </source>
</evidence>
<dbReference type="PANTHER" id="PTHR10259:SF11">
    <property type="entry name" value="THIOPURINE S-METHYLTRANSFERASE"/>
    <property type="match status" value="1"/>
</dbReference>
<name>A0ABY5A2Q7_9GAMM</name>
<dbReference type="EC" id="2.1.1.67" evidence="4 9"/>
<evidence type="ECO:0000313" key="11">
    <source>
        <dbReference type="Proteomes" id="UP001054897"/>
    </source>
</evidence>
<organism evidence="10 11">
    <name type="scientific">Ectopseudomonas hydrolytica</name>
    <dbReference type="NCBI Taxonomy" id="2493633"/>
    <lineage>
        <taxon>Bacteria</taxon>
        <taxon>Pseudomonadati</taxon>
        <taxon>Pseudomonadota</taxon>
        <taxon>Gammaproteobacteria</taxon>
        <taxon>Pseudomonadales</taxon>
        <taxon>Pseudomonadaceae</taxon>
        <taxon>Ectopseudomonas</taxon>
    </lineage>
</organism>
<protein>
    <recommendedName>
        <fullName evidence="4 9">Thiopurine S-methyltransferase</fullName>
        <ecNumber evidence="4 9">2.1.1.67</ecNumber>
    </recommendedName>
    <alternativeName>
        <fullName evidence="9">Thiopurine methyltransferase</fullName>
    </alternativeName>
</protein>
<comment type="subcellular location">
    <subcellularLocation>
        <location evidence="2 9">Cytoplasm</location>
    </subcellularLocation>
</comment>
<dbReference type="HAMAP" id="MF_00812">
    <property type="entry name" value="Thiopur_methtran"/>
    <property type="match status" value="1"/>
</dbReference>
<keyword evidence="5 9" id="KW-0963">Cytoplasm</keyword>
<evidence type="ECO:0000256" key="5">
    <source>
        <dbReference type="ARBA" id="ARBA00022490"/>
    </source>
</evidence>
<feature type="binding site" evidence="9">
    <location>
        <position position="123"/>
    </location>
    <ligand>
        <name>S-adenosyl-L-methionine</name>
        <dbReference type="ChEBI" id="CHEBI:59789"/>
    </ligand>
</feature>
<comment type="catalytic activity">
    <reaction evidence="1 9">
        <text>S-adenosyl-L-methionine + a thiopurine = S-adenosyl-L-homocysteine + a thiopurine S-methylether.</text>
        <dbReference type="EC" id="2.1.1.67"/>
    </reaction>
</comment>
<keyword evidence="8 9" id="KW-0949">S-adenosyl-L-methionine</keyword>
<comment type="similarity">
    <text evidence="3 9">Belongs to the class I-like SAM-binding methyltransferase superfamily. TPMT family.</text>
</comment>
<evidence type="ECO:0000256" key="1">
    <source>
        <dbReference type="ARBA" id="ARBA00000903"/>
    </source>
</evidence>
<dbReference type="InterPro" id="IPR025835">
    <property type="entry name" value="Thiopurine_S-MeTrfase"/>
</dbReference>
<accession>A0ABY5A2Q7</accession>
<keyword evidence="7 9" id="KW-0808">Transferase</keyword>
<dbReference type="PROSITE" id="PS51585">
    <property type="entry name" value="SAM_MT_TPMT"/>
    <property type="match status" value="1"/>
</dbReference>
<dbReference type="InterPro" id="IPR029063">
    <property type="entry name" value="SAM-dependent_MTases_sf"/>
</dbReference>
<feature type="binding site" evidence="9">
    <location>
        <position position="45"/>
    </location>
    <ligand>
        <name>S-adenosyl-L-methionine</name>
        <dbReference type="ChEBI" id="CHEBI:59789"/>
    </ligand>
</feature>
<feature type="binding site" evidence="9">
    <location>
        <position position="66"/>
    </location>
    <ligand>
        <name>S-adenosyl-L-methionine</name>
        <dbReference type="ChEBI" id="CHEBI:59789"/>
    </ligand>
</feature>
<evidence type="ECO:0000256" key="3">
    <source>
        <dbReference type="ARBA" id="ARBA00008145"/>
    </source>
</evidence>
<evidence type="ECO:0000256" key="9">
    <source>
        <dbReference type="HAMAP-Rule" id="MF_00812"/>
    </source>
</evidence>
<keyword evidence="11" id="KW-1185">Reference proteome</keyword>
<dbReference type="SUPFAM" id="SSF53335">
    <property type="entry name" value="S-adenosyl-L-methionine-dependent methyltransferases"/>
    <property type="match status" value="1"/>
</dbReference>
<evidence type="ECO:0000256" key="2">
    <source>
        <dbReference type="ARBA" id="ARBA00004496"/>
    </source>
</evidence>
<dbReference type="PANTHER" id="PTHR10259">
    <property type="entry name" value="THIOPURINE S-METHYLTRANSFERASE"/>
    <property type="match status" value="1"/>
</dbReference>
<sequence length="219" mass="24833">MHESFWQERWARDQIGFHLDQVNPYLLRHWPNLDVPAGARVLVPLCGKSLDLAWLAGQGHRVLGVELAEKAVQDFFAEQGLQPEIVQRGAFQVYRAGAVELWCGDFFALRPEDVADCLALYDRAALIALPPQMRERYAAHLTAILPSACRGLLITLDYLQSQMDGPPFAVSDDEVQAHFAAAWQLKTLQREDVLAGNWKFIRHELKALDEVVYRLEKEG</sequence>
<dbReference type="InterPro" id="IPR008854">
    <property type="entry name" value="TPMT"/>
</dbReference>
<dbReference type="PIRSF" id="PIRSF023956">
    <property type="entry name" value="Thiopurine_S-methyltransferase"/>
    <property type="match status" value="1"/>
</dbReference>
<dbReference type="NCBIfam" id="TIGR03840">
    <property type="entry name" value="TMPT_Se_Te"/>
    <property type="match status" value="1"/>
</dbReference>
<dbReference type="InterPro" id="IPR022474">
    <property type="entry name" value="Thiopur_S-MeTfrase_Se/Te_detox"/>
</dbReference>
<dbReference type="Proteomes" id="UP001054897">
    <property type="component" value="Chromosome"/>
</dbReference>
<keyword evidence="6 9" id="KW-0489">Methyltransferase</keyword>
<evidence type="ECO:0000256" key="7">
    <source>
        <dbReference type="ARBA" id="ARBA00022679"/>
    </source>
</evidence>
<dbReference type="GO" id="GO:0032259">
    <property type="term" value="P:methylation"/>
    <property type="evidence" value="ECO:0007669"/>
    <property type="project" value="UniProtKB-KW"/>
</dbReference>
<proteinExistence type="inferred from homology"/>
<feature type="binding site" evidence="9">
    <location>
        <position position="10"/>
    </location>
    <ligand>
        <name>S-adenosyl-L-methionine</name>
        <dbReference type="ChEBI" id="CHEBI:59789"/>
    </ligand>
</feature>
<dbReference type="RefSeq" id="WP_129482343.1">
    <property type="nucleotide sequence ID" value="NZ_CAXYQR010000001.1"/>
</dbReference>
<evidence type="ECO:0000256" key="6">
    <source>
        <dbReference type="ARBA" id="ARBA00022603"/>
    </source>
</evidence>
<dbReference type="GeneID" id="300081977"/>
<dbReference type="GO" id="GO:0008119">
    <property type="term" value="F:thiopurine S-methyltransferase activity"/>
    <property type="evidence" value="ECO:0007669"/>
    <property type="project" value="UniProtKB-EC"/>
</dbReference>
<reference evidence="10" key="1">
    <citation type="submission" date="2022-06" db="EMBL/GenBank/DDBJ databases">
        <title>Complete genome of Pseudomonas hydrolytica DSWY01T.</title>
        <authorList>
            <person name="Jung J."/>
            <person name="Jeon C.O."/>
        </authorList>
    </citation>
    <scope>NUCLEOTIDE SEQUENCE</scope>
    <source>
        <strain evidence="10">DSWY01</strain>
    </source>
</reference>
<dbReference type="Pfam" id="PF05724">
    <property type="entry name" value="TPMT"/>
    <property type="match status" value="1"/>
</dbReference>
<evidence type="ECO:0000256" key="4">
    <source>
        <dbReference type="ARBA" id="ARBA00011905"/>
    </source>
</evidence>
<dbReference type="Gene3D" id="3.40.50.150">
    <property type="entry name" value="Vaccinia Virus protein VP39"/>
    <property type="match status" value="1"/>
</dbReference>
<evidence type="ECO:0000313" key="10">
    <source>
        <dbReference type="EMBL" id="USR37681.1"/>
    </source>
</evidence>
<gene>
    <name evidence="9" type="primary">tpm</name>
    <name evidence="10" type="ORF">L1F06_013360</name>
</gene>